<dbReference type="Proteomes" id="UP001174136">
    <property type="component" value="Unassembled WGS sequence"/>
</dbReference>
<name>A0AA47N5K4_MERPO</name>
<reference evidence="1" key="1">
    <citation type="journal article" date="2023" name="Front. Mar. Sci.">
        <title>A new Merluccius polli reference genome to investigate the effects of global change in West African waters.</title>
        <authorList>
            <person name="Mateo J.L."/>
            <person name="Blanco-Fernandez C."/>
            <person name="Garcia-Vazquez E."/>
            <person name="Machado-Schiaffino G."/>
        </authorList>
    </citation>
    <scope>NUCLEOTIDE SEQUENCE</scope>
    <source>
        <strain evidence="1">C29</strain>
        <tissue evidence="1">Fin</tissue>
    </source>
</reference>
<dbReference type="EMBL" id="JAOPHQ010001133">
    <property type="protein sequence ID" value="KAK0152269.1"/>
    <property type="molecule type" value="Genomic_DNA"/>
</dbReference>
<dbReference type="AlphaFoldDB" id="A0AA47N5K4"/>
<evidence type="ECO:0000313" key="2">
    <source>
        <dbReference type="Proteomes" id="UP001174136"/>
    </source>
</evidence>
<organism evidence="1 2">
    <name type="scientific">Merluccius polli</name>
    <name type="common">Benguela hake</name>
    <name type="synonym">Merluccius cadenati</name>
    <dbReference type="NCBI Taxonomy" id="89951"/>
    <lineage>
        <taxon>Eukaryota</taxon>
        <taxon>Metazoa</taxon>
        <taxon>Chordata</taxon>
        <taxon>Craniata</taxon>
        <taxon>Vertebrata</taxon>
        <taxon>Euteleostomi</taxon>
        <taxon>Actinopterygii</taxon>
        <taxon>Neopterygii</taxon>
        <taxon>Teleostei</taxon>
        <taxon>Neoteleostei</taxon>
        <taxon>Acanthomorphata</taxon>
        <taxon>Zeiogadaria</taxon>
        <taxon>Gadariae</taxon>
        <taxon>Gadiformes</taxon>
        <taxon>Gadoidei</taxon>
        <taxon>Merlucciidae</taxon>
        <taxon>Merluccius</taxon>
    </lineage>
</organism>
<accession>A0AA47N5K4</accession>
<keyword evidence="2" id="KW-1185">Reference proteome</keyword>
<proteinExistence type="predicted"/>
<comment type="caution">
    <text evidence="1">The sequence shown here is derived from an EMBL/GenBank/DDBJ whole genome shotgun (WGS) entry which is preliminary data.</text>
</comment>
<sequence>MILGTNVIKHVLRQYKQCDAYWKAVSGPCPAGNTESELYLSMLAGLDRWRGEDVPYKIGTVRSNSAVCLEPGREYLLWGKLPKSAAVSPGSTVMTELTSCRSAPRAILVARMVTSLRQDRWIPLKLINTSDKPVLVRRNAKLADVFPCIALEDMDDVQTDALLTSCSLTTAPSGDVSAVLQSHTEWETGARARAAAALHHVPQLVLGGQDSLPAYTEKELCDEQLKDRTLSRVLYYVERQPADLVRRTVEWIALSPFPDCPHVGSVDSDRIASVSLVSDNDPEMSEDHSIAPDCGPVSVNDMGADVTDSNTERLTVSCDSDTHTYTQTDGQTVTTHGDSASDIQSTDTQRGTVVSAVNRENPSLSTRVRSRFGRIIKPVNRLIHTMSG</sequence>
<evidence type="ECO:0000313" key="1">
    <source>
        <dbReference type="EMBL" id="KAK0152269.1"/>
    </source>
</evidence>
<protein>
    <submittedName>
        <fullName evidence="1">Uncharacterized protein</fullName>
    </submittedName>
</protein>
<gene>
    <name evidence="1" type="ORF">N1851_006319</name>
</gene>